<evidence type="ECO:0000256" key="1">
    <source>
        <dbReference type="ARBA" id="ARBA00022670"/>
    </source>
</evidence>
<keyword evidence="2" id="KW-0479">Metal-binding</keyword>
<dbReference type="InterPro" id="IPR001915">
    <property type="entry name" value="Peptidase_M48"/>
</dbReference>
<evidence type="ECO:0000256" key="7">
    <source>
        <dbReference type="SAM" id="Phobius"/>
    </source>
</evidence>
<keyword evidence="1 6" id="KW-0645">Protease</keyword>
<feature type="transmembrane region" description="Helical" evidence="7">
    <location>
        <begin position="77"/>
        <end position="99"/>
    </location>
</feature>
<organism evidence="9 10">
    <name type="scientific">Branchiibius hedensis</name>
    <dbReference type="NCBI Taxonomy" id="672460"/>
    <lineage>
        <taxon>Bacteria</taxon>
        <taxon>Bacillati</taxon>
        <taxon>Actinomycetota</taxon>
        <taxon>Actinomycetes</taxon>
        <taxon>Micrococcales</taxon>
        <taxon>Dermacoccaceae</taxon>
        <taxon>Branchiibius</taxon>
    </lineage>
</organism>
<feature type="domain" description="Peptidase M48" evidence="8">
    <location>
        <begin position="116"/>
        <end position="195"/>
    </location>
</feature>
<evidence type="ECO:0000259" key="8">
    <source>
        <dbReference type="Pfam" id="PF01435"/>
    </source>
</evidence>
<accession>A0A2Y8ZVG7</accession>
<dbReference type="EMBL" id="UESZ01000001">
    <property type="protein sequence ID" value="SSA35516.1"/>
    <property type="molecule type" value="Genomic_DNA"/>
</dbReference>
<dbReference type="Proteomes" id="UP000250028">
    <property type="component" value="Unassembled WGS sequence"/>
</dbReference>
<dbReference type="InterPro" id="IPR052173">
    <property type="entry name" value="Beta-lactam_resp_regulator"/>
</dbReference>
<sequence length="255" mass="27215">MTALLAIAAVLFAPTLIAPWALRPRPWALRHPRLAVAAWLGTWLSGVFVVLALLAGVSAQVVRDSTSPVALSVAIHLLAWCTTVLVGCLLAVVATRYYAMTDLAAQQRWDTSVLRASATAMTEPYGVTLVRSSQPVAMSYGHHRDGAILISQDLAAALSGEHLAAVVAHERAHQRGHHGLLLQLAALNLACFPRFTAARRFSDAIHLLTELLADDAAARTHGTTTVADALDATGTYLPDGGLDLRANRLRASTRR</sequence>
<feature type="transmembrane region" description="Helical" evidence="7">
    <location>
        <begin position="6"/>
        <end position="22"/>
    </location>
</feature>
<name>A0A2Y8ZVG7_9MICO</name>
<dbReference type="PANTHER" id="PTHR34978:SF3">
    <property type="entry name" value="SLR0241 PROTEIN"/>
    <property type="match status" value="1"/>
</dbReference>
<evidence type="ECO:0000313" key="10">
    <source>
        <dbReference type="Proteomes" id="UP000250028"/>
    </source>
</evidence>
<dbReference type="RefSeq" id="WP_109686845.1">
    <property type="nucleotide sequence ID" value="NZ_QGDN01000001.1"/>
</dbReference>
<keyword evidence="7" id="KW-0812">Transmembrane</keyword>
<evidence type="ECO:0000313" key="9">
    <source>
        <dbReference type="EMBL" id="SSA35516.1"/>
    </source>
</evidence>
<evidence type="ECO:0000256" key="4">
    <source>
        <dbReference type="ARBA" id="ARBA00022833"/>
    </source>
</evidence>
<evidence type="ECO:0000256" key="2">
    <source>
        <dbReference type="ARBA" id="ARBA00022723"/>
    </source>
</evidence>
<evidence type="ECO:0000256" key="5">
    <source>
        <dbReference type="ARBA" id="ARBA00023049"/>
    </source>
</evidence>
<dbReference type="AlphaFoldDB" id="A0A2Y8ZVG7"/>
<proteinExistence type="inferred from homology"/>
<keyword evidence="7" id="KW-1133">Transmembrane helix</keyword>
<reference evidence="10" key="1">
    <citation type="submission" date="2016-10" db="EMBL/GenBank/DDBJ databases">
        <authorList>
            <person name="Varghese N."/>
            <person name="Submissions S."/>
        </authorList>
    </citation>
    <scope>NUCLEOTIDE SEQUENCE [LARGE SCALE GENOMIC DNA]</scope>
    <source>
        <strain evidence="10">DSM 22951</strain>
    </source>
</reference>
<comment type="cofactor">
    <cofactor evidence="6">
        <name>Zn(2+)</name>
        <dbReference type="ChEBI" id="CHEBI:29105"/>
    </cofactor>
    <text evidence="6">Binds 1 zinc ion per subunit.</text>
</comment>
<dbReference type="Gene3D" id="3.30.2010.10">
    <property type="entry name" value="Metalloproteases ('zincins'), catalytic domain"/>
    <property type="match status" value="1"/>
</dbReference>
<dbReference type="GO" id="GO:0046872">
    <property type="term" value="F:metal ion binding"/>
    <property type="evidence" value="ECO:0007669"/>
    <property type="project" value="UniProtKB-KW"/>
</dbReference>
<dbReference type="GO" id="GO:0006508">
    <property type="term" value="P:proteolysis"/>
    <property type="evidence" value="ECO:0007669"/>
    <property type="project" value="UniProtKB-KW"/>
</dbReference>
<evidence type="ECO:0000256" key="6">
    <source>
        <dbReference type="RuleBase" id="RU003983"/>
    </source>
</evidence>
<evidence type="ECO:0000256" key="3">
    <source>
        <dbReference type="ARBA" id="ARBA00022801"/>
    </source>
</evidence>
<gene>
    <name evidence="9" type="ORF">SAMN04489750_2879</name>
</gene>
<comment type="similarity">
    <text evidence="6">Belongs to the peptidase M48 family.</text>
</comment>
<dbReference type="CDD" id="cd07326">
    <property type="entry name" value="M56_BlaR1_MecR1_like"/>
    <property type="match status" value="1"/>
</dbReference>
<keyword evidence="7" id="KW-0472">Membrane</keyword>
<feature type="transmembrane region" description="Helical" evidence="7">
    <location>
        <begin position="34"/>
        <end position="57"/>
    </location>
</feature>
<keyword evidence="3 6" id="KW-0378">Hydrolase</keyword>
<keyword evidence="5 6" id="KW-0482">Metalloprotease</keyword>
<dbReference type="PANTHER" id="PTHR34978">
    <property type="entry name" value="POSSIBLE SENSOR-TRANSDUCER PROTEIN BLAR"/>
    <property type="match status" value="1"/>
</dbReference>
<keyword evidence="4 6" id="KW-0862">Zinc</keyword>
<dbReference type="GO" id="GO:0004222">
    <property type="term" value="F:metalloendopeptidase activity"/>
    <property type="evidence" value="ECO:0007669"/>
    <property type="project" value="InterPro"/>
</dbReference>
<dbReference type="Pfam" id="PF01435">
    <property type="entry name" value="Peptidase_M48"/>
    <property type="match status" value="1"/>
</dbReference>
<keyword evidence="10" id="KW-1185">Reference proteome</keyword>
<protein>
    <submittedName>
        <fullName evidence="9">Peptidase family M48</fullName>
    </submittedName>
</protein>